<protein>
    <submittedName>
        <fullName evidence="1">Uncharacterized protein</fullName>
    </submittedName>
</protein>
<evidence type="ECO:0000313" key="1">
    <source>
        <dbReference type="EMBL" id="KAF0724585.1"/>
    </source>
</evidence>
<organism evidence="1 2">
    <name type="scientific">Aphis craccivora</name>
    <name type="common">Cowpea aphid</name>
    <dbReference type="NCBI Taxonomy" id="307492"/>
    <lineage>
        <taxon>Eukaryota</taxon>
        <taxon>Metazoa</taxon>
        <taxon>Ecdysozoa</taxon>
        <taxon>Arthropoda</taxon>
        <taxon>Hexapoda</taxon>
        <taxon>Insecta</taxon>
        <taxon>Pterygota</taxon>
        <taxon>Neoptera</taxon>
        <taxon>Paraneoptera</taxon>
        <taxon>Hemiptera</taxon>
        <taxon>Sternorrhyncha</taxon>
        <taxon>Aphidomorpha</taxon>
        <taxon>Aphidoidea</taxon>
        <taxon>Aphididae</taxon>
        <taxon>Aphidini</taxon>
        <taxon>Aphis</taxon>
        <taxon>Aphis</taxon>
    </lineage>
</organism>
<dbReference type="Proteomes" id="UP000478052">
    <property type="component" value="Unassembled WGS sequence"/>
</dbReference>
<name>A0A6G0WCC5_APHCR</name>
<comment type="caution">
    <text evidence="1">The sequence shown here is derived from an EMBL/GenBank/DDBJ whole genome shotgun (WGS) entry which is preliminary data.</text>
</comment>
<reference evidence="1 2" key="1">
    <citation type="submission" date="2019-08" db="EMBL/GenBank/DDBJ databases">
        <title>Whole genome of Aphis craccivora.</title>
        <authorList>
            <person name="Voronova N.V."/>
            <person name="Shulinski R.S."/>
            <person name="Bandarenka Y.V."/>
            <person name="Zhorov D.G."/>
            <person name="Warner D."/>
        </authorList>
    </citation>
    <scope>NUCLEOTIDE SEQUENCE [LARGE SCALE GENOMIC DNA]</scope>
    <source>
        <strain evidence="1">180601</strain>
        <tissue evidence="1">Whole Body</tissue>
    </source>
</reference>
<sequence>MSVSPDDERIIKFCDYLVEYYIDEGAKCNQCTWALREITSERTTNS</sequence>
<evidence type="ECO:0000313" key="2">
    <source>
        <dbReference type="Proteomes" id="UP000478052"/>
    </source>
</evidence>
<keyword evidence="2" id="KW-1185">Reference proteome</keyword>
<gene>
    <name evidence="1" type="ORF">FWK35_00038656</name>
</gene>
<dbReference type="AlphaFoldDB" id="A0A6G0WCC5"/>
<dbReference type="EMBL" id="VUJU01008885">
    <property type="protein sequence ID" value="KAF0724585.1"/>
    <property type="molecule type" value="Genomic_DNA"/>
</dbReference>
<feature type="non-terminal residue" evidence="1">
    <location>
        <position position="46"/>
    </location>
</feature>
<proteinExistence type="predicted"/>
<accession>A0A6G0WCC5</accession>